<reference evidence="1 2" key="1">
    <citation type="submission" date="2019-01" db="EMBL/GenBank/DDBJ databases">
        <title>Chengkuizengella sp. nov., isolated from deep-sea sediment of East Pacific Ocean.</title>
        <authorList>
            <person name="Yang J."/>
            <person name="Lai Q."/>
            <person name="Shao Z."/>
        </authorList>
    </citation>
    <scope>NUCLEOTIDE SEQUENCE [LARGE SCALE GENOMIC DNA]</scope>
    <source>
        <strain evidence="1 2">YPA3-1-1</strain>
    </source>
</reference>
<evidence type="ECO:0000313" key="1">
    <source>
        <dbReference type="EMBL" id="NBI27884.1"/>
    </source>
</evidence>
<dbReference type="RefSeq" id="WP_160644273.1">
    <property type="nucleotide sequence ID" value="NZ_SIJB01000007.1"/>
</dbReference>
<keyword evidence="2" id="KW-1185">Reference proteome</keyword>
<evidence type="ECO:0000313" key="2">
    <source>
        <dbReference type="Proteomes" id="UP000448943"/>
    </source>
</evidence>
<sequence length="99" mass="11781">MPFVLKHKESSQIFTCTLINIYQLPYYGTKFWDKLKHAEQEANAFLEQHQVNDPELWTVFEVSEQKLKIFNVKLNNNNAKSLFIDEETKSPFVKNKEEE</sequence>
<protein>
    <submittedName>
        <fullName evidence="1">Uncharacterized protein</fullName>
    </submittedName>
</protein>
<dbReference type="OrthoDB" id="2679144at2"/>
<dbReference type="AlphaFoldDB" id="A0A6N9Q1F5"/>
<gene>
    <name evidence="1" type="ORF">ERL59_02770</name>
</gene>
<comment type="caution">
    <text evidence="1">The sequence shown here is derived from an EMBL/GenBank/DDBJ whole genome shotgun (WGS) entry which is preliminary data.</text>
</comment>
<name>A0A6N9Q1F5_9BACL</name>
<accession>A0A6N9Q1F5</accession>
<organism evidence="1 2">
    <name type="scientific">Chengkuizengella marina</name>
    <dbReference type="NCBI Taxonomy" id="2507566"/>
    <lineage>
        <taxon>Bacteria</taxon>
        <taxon>Bacillati</taxon>
        <taxon>Bacillota</taxon>
        <taxon>Bacilli</taxon>
        <taxon>Bacillales</taxon>
        <taxon>Paenibacillaceae</taxon>
        <taxon>Chengkuizengella</taxon>
    </lineage>
</organism>
<dbReference type="EMBL" id="SIJB01000007">
    <property type="protein sequence ID" value="NBI27884.1"/>
    <property type="molecule type" value="Genomic_DNA"/>
</dbReference>
<proteinExistence type="predicted"/>
<dbReference type="Proteomes" id="UP000448943">
    <property type="component" value="Unassembled WGS sequence"/>
</dbReference>